<dbReference type="InterPro" id="IPR036097">
    <property type="entry name" value="HisK_dim/P_sf"/>
</dbReference>
<evidence type="ECO:0000256" key="10">
    <source>
        <dbReference type="SAM" id="SignalP"/>
    </source>
</evidence>
<dbReference type="AlphaFoldDB" id="A0A656VPS9"/>
<accession>A0A656VPS9</accession>
<feature type="signal peptide" evidence="10">
    <location>
        <begin position="1"/>
        <end position="19"/>
    </location>
</feature>
<keyword evidence="7" id="KW-0067">ATP-binding</keyword>
<dbReference type="SUPFAM" id="SSF55874">
    <property type="entry name" value="ATPase domain of HSP90 chaperone/DNA topoisomerase II/histidine kinase"/>
    <property type="match status" value="1"/>
</dbReference>
<keyword evidence="3" id="KW-0597">Phosphoprotein</keyword>
<keyword evidence="5" id="KW-0547">Nucleotide-binding</keyword>
<keyword evidence="10" id="KW-0732">Signal</keyword>
<evidence type="ECO:0000256" key="7">
    <source>
        <dbReference type="ARBA" id="ARBA00022840"/>
    </source>
</evidence>
<evidence type="ECO:0000256" key="4">
    <source>
        <dbReference type="ARBA" id="ARBA00022679"/>
    </source>
</evidence>
<evidence type="ECO:0000256" key="5">
    <source>
        <dbReference type="ARBA" id="ARBA00022741"/>
    </source>
</evidence>
<dbReference type="Pfam" id="PF02518">
    <property type="entry name" value="HATPase_c"/>
    <property type="match status" value="1"/>
</dbReference>
<evidence type="ECO:0000313" key="12">
    <source>
        <dbReference type="EMBL" id="KMU53863.1"/>
    </source>
</evidence>
<dbReference type="PANTHER" id="PTHR43065:SF10">
    <property type="entry name" value="PEROXIDE STRESS-ACTIVATED HISTIDINE KINASE MAK3"/>
    <property type="match status" value="1"/>
</dbReference>
<feature type="transmembrane region" description="Helical" evidence="9">
    <location>
        <begin position="301"/>
        <end position="323"/>
    </location>
</feature>
<comment type="catalytic activity">
    <reaction evidence="1">
        <text>ATP + protein L-histidine = ADP + protein N-phospho-L-histidine.</text>
        <dbReference type="EC" id="2.7.13.3"/>
    </reaction>
</comment>
<dbReference type="InterPro" id="IPR004358">
    <property type="entry name" value="Sig_transdc_His_kin-like_C"/>
</dbReference>
<dbReference type="PANTHER" id="PTHR43065">
    <property type="entry name" value="SENSOR HISTIDINE KINASE"/>
    <property type="match status" value="1"/>
</dbReference>
<evidence type="ECO:0000259" key="11">
    <source>
        <dbReference type="PROSITE" id="PS50109"/>
    </source>
</evidence>
<dbReference type="Gene3D" id="3.40.190.10">
    <property type="entry name" value="Periplasmic binding protein-like II"/>
    <property type="match status" value="2"/>
</dbReference>
<dbReference type="Proteomes" id="UP000037482">
    <property type="component" value="Unassembled WGS sequence"/>
</dbReference>
<dbReference type="Gene3D" id="3.30.565.10">
    <property type="entry name" value="Histidine kinase-like ATPase, C-terminal domain"/>
    <property type="match status" value="1"/>
</dbReference>
<dbReference type="SMART" id="SM00388">
    <property type="entry name" value="HisKA"/>
    <property type="match status" value="1"/>
</dbReference>
<keyword evidence="8" id="KW-0902">Two-component regulatory system</keyword>
<dbReference type="SMART" id="SM00387">
    <property type="entry name" value="HATPase_c"/>
    <property type="match status" value="1"/>
</dbReference>
<gene>
    <name evidence="12" type="ORF">AB868_00556</name>
</gene>
<evidence type="ECO:0000313" key="13">
    <source>
        <dbReference type="Proteomes" id="UP000037482"/>
    </source>
</evidence>
<evidence type="ECO:0000256" key="9">
    <source>
        <dbReference type="SAM" id="Phobius"/>
    </source>
</evidence>
<keyword evidence="9" id="KW-1133">Transmembrane helix</keyword>
<dbReference type="InterPro" id="IPR053527">
    <property type="entry name" value="Tetrathionate_sensor_kinase"/>
</dbReference>
<dbReference type="InterPro" id="IPR003661">
    <property type="entry name" value="HisK_dim/P_dom"/>
</dbReference>
<comment type="caution">
    <text evidence="12">The sequence shown here is derived from an EMBL/GenBank/DDBJ whole genome shotgun (WGS) entry which is preliminary data.</text>
</comment>
<name>A0A656VPS9_SERMA</name>
<dbReference type="CDD" id="cd00082">
    <property type="entry name" value="HisKA"/>
    <property type="match status" value="1"/>
</dbReference>
<dbReference type="InterPro" id="IPR005467">
    <property type="entry name" value="His_kinase_dom"/>
</dbReference>
<reference evidence="12 13" key="1">
    <citation type="submission" date="2015-06" db="EMBL/GenBank/DDBJ databases">
        <title>Draft Genome of Serratia marcescens Strain AH0650_Sm1.</title>
        <authorList>
            <person name="Wan Y."/>
            <person name="Gorrie C."/>
            <person name="Holt K."/>
        </authorList>
    </citation>
    <scope>NUCLEOTIDE SEQUENCE [LARGE SCALE GENOMIC DNA]</scope>
    <source>
        <strain evidence="12 13">AH0650_Sm1</strain>
    </source>
</reference>
<dbReference type="PROSITE" id="PS50109">
    <property type="entry name" value="HIS_KIN"/>
    <property type="match status" value="1"/>
</dbReference>
<evidence type="ECO:0000256" key="3">
    <source>
        <dbReference type="ARBA" id="ARBA00022553"/>
    </source>
</evidence>
<dbReference type="InterPro" id="IPR003594">
    <property type="entry name" value="HATPase_dom"/>
</dbReference>
<keyword evidence="9" id="KW-0812">Transmembrane</keyword>
<dbReference type="SUPFAM" id="SSF53850">
    <property type="entry name" value="Periplasmic binding protein-like II"/>
    <property type="match status" value="1"/>
</dbReference>
<dbReference type="NCBIfam" id="NF040750">
    <property type="entry name" value="tetrathio_HK"/>
    <property type="match status" value="1"/>
</dbReference>
<dbReference type="SUPFAM" id="SSF47384">
    <property type="entry name" value="Homodimeric domain of signal transducing histidine kinase"/>
    <property type="match status" value="1"/>
</dbReference>
<dbReference type="GO" id="GO:0005524">
    <property type="term" value="F:ATP binding"/>
    <property type="evidence" value="ECO:0007669"/>
    <property type="project" value="UniProtKB-KW"/>
</dbReference>
<dbReference type="GO" id="GO:0000155">
    <property type="term" value="F:phosphorelay sensor kinase activity"/>
    <property type="evidence" value="ECO:0007669"/>
    <property type="project" value="InterPro"/>
</dbReference>
<feature type="domain" description="Histidine kinase" evidence="11">
    <location>
        <begin position="359"/>
        <end position="575"/>
    </location>
</feature>
<keyword evidence="6 12" id="KW-0418">Kinase</keyword>
<proteinExistence type="predicted"/>
<dbReference type="Gene3D" id="1.10.287.130">
    <property type="match status" value="1"/>
</dbReference>
<dbReference type="EC" id="2.7.13.3" evidence="2"/>
<evidence type="ECO:0000256" key="6">
    <source>
        <dbReference type="ARBA" id="ARBA00022777"/>
    </source>
</evidence>
<dbReference type="PRINTS" id="PR00344">
    <property type="entry name" value="BCTRLSENSOR"/>
</dbReference>
<dbReference type="InterPro" id="IPR036890">
    <property type="entry name" value="HATPase_C_sf"/>
</dbReference>
<evidence type="ECO:0000256" key="1">
    <source>
        <dbReference type="ARBA" id="ARBA00000085"/>
    </source>
</evidence>
<organism evidence="12 13">
    <name type="scientific">Serratia marcescens</name>
    <dbReference type="NCBI Taxonomy" id="615"/>
    <lineage>
        <taxon>Bacteria</taxon>
        <taxon>Pseudomonadati</taxon>
        <taxon>Pseudomonadota</taxon>
        <taxon>Gammaproteobacteria</taxon>
        <taxon>Enterobacterales</taxon>
        <taxon>Yersiniaceae</taxon>
        <taxon>Serratia</taxon>
    </lineage>
</organism>
<dbReference type="EMBL" id="LFJS01000003">
    <property type="protein sequence ID" value="KMU53863.1"/>
    <property type="molecule type" value="Genomic_DNA"/>
</dbReference>
<evidence type="ECO:0000256" key="2">
    <source>
        <dbReference type="ARBA" id="ARBA00012438"/>
    </source>
</evidence>
<evidence type="ECO:0000256" key="8">
    <source>
        <dbReference type="ARBA" id="ARBA00023012"/>
    </source>
</evidence>
<keyword evidence="4" id="KW-0808">Transferase</keyword>
<sequence>MRVVLLLLFSLGWGMAAQAGEWSVGVLAMRGDAATARDWQPLIDSLNGSVGGERFRLQPLDLTQMREAVNRGSVQFVVTNPAQFVQLNSRYHLRWLASLRAANGDRATGNIIGSVILVRRDSGITTPQALMGKTLGAIDPQAFGGYLTGYKALSDAGMRPDRDFHLRFTGFPADALLYLLRERAIQAAIVPVCLLEKMDREGLINPADFRPLLQRPTSVPCVSSTPLYPNWSFAALPGLDNSLVDAVARALLTAPPQSPFQWGAPVSTSEVEALLRAVNQHPEQRRLWLDIKSWLIQHQTAVGLSLAVLALLIVNHIWIALLVRRRGRQLLHAGEQLRRQEQALENARQLNVLGEMASGFAHELNQPLAAIRLYAQGCLIQLRKTDAGHPLLGPLENIDRQAQRGGETIHNLRQWVQPTAEAIDQTRWRPAAVSETAERVWTLLRLTQRYPDLKLFNNVAPSLTLTLPPALLEQLLANLLLNAAQAGANAVWLSAVQSERAIELHLQDNAGGMTTAGLEQAFRPFNTTKAGGMGLGLAICRRLARYGGGEIRLANRPAPDSRNGLCITLHFILNDEENHVANSSGGR</sequence>
<protein>
    <recommendedName>
        <fullName evidence="2">histidine kinase</fullName>
        <ecNumber evidence="2">2.7.13.3</ecNumber>
    </recommendedName>
</protein>
<keyword evidence="9" id="KW-0472">Membrane</keyword>
<dbReference type="Pfam" id="PF00512">
    <property type="entry name" value="HisKA"/>
    <property type="match status" value="1"/>
</dbReference>
<feature type="chain" id="PRO_5025061821" description="histidine kinase" evidence="10">
    <location>
        <begin position="20"/>
        <end position="587"/>
    </location>
</feature>
<dbReference type="Pfam" id="PF12974">
    <property type="entry name" value="Phosphonate-bd"/>
    <property type="match status" value="1"/>
</dbReference>